<dbReference type="KEGG" id="surl:BI350_03875"/>
<dbReference type="Proteomes" id="UP000185746">
    <property type="component" value="Chromosome"/>
</dbReference>
<dbReference type="RefSeq" id="WP_075526929.1">
    <property type="nucleotide sequence ID" value="NZ_CP017560.1"/>
</dbReference>
<sequence>MNEKERDRSLHIQTRSVGERIDQSAHYHHYEATPYWMLDELFKEYTLDRAGAFVDYGCGKGRVLFYVHHRFQVPVVGIEMNDQLYREALLNEASYLQHKKKVSKSIRIEHEFAESYRIADIDSCFFLFNPFSLQIFMKVIHHILRSVEANNRTVDIILYYPAEEYIDYLEMKTPFTLFKEVKMPRLSEINAREKFSVFRFEG</sequence>
<accession>A0A1D8JDL3</accession>
<keyword evidence="1" id="KW-0489">Methyltransferase</keyword>
<dbReference type="InterPro" id="IPR029063">
    <property type="entry name" value="SAM-dependent_MTases_sf"/>
</dbReference>
<reference evidence="1 2" key="1">
    <citation type="submission" date="2016-09" db="EMBL/GenBank/DDBJ databases">
        <title>Complete genome sequence of the Lysinibacillus sphaericus LMG 22257, a specie of Bacillus with ureolytic activity that can effectively biodeposit calcium carbonate.</title>
        <authorList>
            <person name="Yan W."/>
        </authorList>
    </citation>
    <scope>NUCLEOTIDE SEQUENCE [LARGE SCALE GENOMIC DNA]</scope>
    <source>
        <strain evidence="1 2">LMG 22257</strain>
    </source>
</reference>
<keyword evidence="2" id="KW-1185">Reference proteome</keyword>
<dbReference type="EMBL" id="CP017560">
    <property type="protein sequence ID" value="AOV06807.1"/>
    <property type="molecule type" value="Genomic_DNA"/>
</dbReference>
<dbReference type="Gene3D" id="3.40.50.150">
    <property type="entry name" value="Vaccinia Virus protein VP39"/>
    <property type="match status" value="1"/>
</dbReference>
<name>A0A1D8JDL3_9BACL</name>
<proteinExistence type="predicted"/>
<dbReference type="GO" id="GO:0032259">
    <property type="term" value="P:methylation"/>
    <property type="evidence" value="ECO:0007669"/>
    <property type="project" value="UniProtKB-KW"/>
</dbReference>
<dbReference type="AlphaFoldDB" id="A0A1D8JDL3"/>
<protein>
    <submittedName>
        <fullName evidence="1">SAM-dependent methyltransferase</fullName>
    </submittedName>
</protein>
<keyword evidence="1" id="KW-0808">Transferase</keyword>
<organism evidence="1 2">
    <name type="scientific">Sporosarcina ureilytica</name>
    <dbReference type="NCBI Taxonomy" id="298596"/>
    <lineage>
        <taxon>Bacteria</taxon>
        <taxon>Bacillati</taxon>
        <taxon>Bacillota</taxon>
        <taxon>Bacilli</taxon>
        <taxon>Bacillales</taxon>
        <taxon>Caryophanaceae</taxon>
        <taxon>Sporosarcina</taxon>
    </lineage>
</organism>
<evidence type="ECO:0000313" key="1">
    <source>
        <dbReference type="EMBL" id="AOV06807.1"/>
    </source>
</evidence>
<evidence type="ECO:0000313" key="2">
    <source>
        <dbReference type="Proteomes" id="UP000185746"/>
    </source>
</evidence>
<dbReference type="SUPFAM" id="SSF53335">
    <property type="entry name" value="S-adenosyl-L-methionine-dependent methyltransferases"/>
    <property type="match status" value="1"/>
</dbReference>
<dbReference type="GO" id="GO:0008168">
    <property type="term" value="F:methyltransferase activity"/>
    <property type="evidence" value="ECO:0007669"/>
    <property type="project" value="UniProtKB-KW"/>
</dbReference>
<gene>
    <name evidence="1" type="ORF">BI350_03875</name>
</gene>